<reference evidence="1" key="1">
    <citation type="journal article" date="2020" name="Nature">
        <title>Giant virus diversity and host interactions through global metagenomics.</title>
        <authorList>
            <person name="Schulz F."/>
            <person name="Roux S."/>
            <person name="Paez-Espino D."/>
            <person name="Jungbluth S."/>
            <person name="Walsh D.A."/>
            <person name="Denef V.J."/>
            <person name="McMahon K.D."/>
            <person name="Konstantinidis K.T."/>
            <person name="Eloe-Fadrosh E.A."/>
            <person name="Kyrpides N.C."/>
            <person name="Woyke T."/>
        </authorList>
    </citation>
    <scope>NUCLEOTIDE SEQUENCE</scope>
    <source>
        <strain evidence="1">GVMAG-M-3300023184-72</strain>
    </source>
</reference>
<dbReference type="Gene3D" id="3.30.310.10">
    <property type="entry name" value="TATA-Binding Protein"/>
    <property type="match status" value="2"/>
</dbReference>
<protein>
    <submittedName>
        <fullName evidence="1">Uncharacterized protein</fullName>
    </submittedName>
</protein>
<sequence>MSINMNIEEEWENFISSANEDDISSDDENINEINQENSNEYISTDINEEINLEIPPKSSNIYISTKTKIGYLNIPIDLKKIFWDIPVIPYAKPCDGVIKKQMKFNTLSQEELTFIQDKLKNEVYFEEHIITHIDNPSGRIKFKDIRKVSIGISKKDIMSYRCKKKSAFYNCFVLILRMKVEKSFKEFHVKVFNTGKLEIPGVQSEIVFELLLKQIITTLQPYIDFPLGYKDDSNETVLINSNFNCGFFINREILYDILKSKYNIHSIYDPCSYPGIQSKFYYNPDIGIQTGCQISEENRSLYTDVKEVSFMIFRTGSVLIVGKCDENVLMIIYEFLKNILTNEYKNIYQKNVKSADSNNNIKDKKKKIRKKNITIDFIQP</sequence>
<dbReference type="AlphaFoldDB" id="A0A6C0IGS7"/>
<name>A0A6C0IGS7_9ZZZZ</name>
<organism evidence="1">
    <name type="scientific">viral metagenome</name>
    <dbReference type="NCBI Taxonomy" id="1070528"/>
    <lineage>
        <taxon>unclassified sequences</taxon>
        <taxon>metagenomes</taxon>
        <taxon>organismal metagenomes</taxon>
    </lineage>
</organism>
<dbReference type="InterPro" id="IPR012295">
    <property type="entry name" value="TBP_dom_sf"/>
</dbReference>
<proteinExistence type="predicted"/>
<dbReference type="SUPFAM" id="SSF55945">
    <property type="entry name" value="TATA-box binding protein-like"/>
    <property type="match status" value="1"/>
</dbReference>
<accession>A0A6C0IGS7</accession>
<dbReference type="EMBL" id="MN740162">
    <property type="protein sequence ID" value="QHT91107.1"/>
    <property type="molecule type" value="Genomic_DNA"/>
</dbReference>
<evidence type="ECO:0000313" key="1">
    <source>
        <dbReference type="EMBL" id="QHT91107.1"/>
    </source>
</evidence>